<name>R4MIC5_MYCTX</name>
<dbReference type="KEGG" id="mtuc:J113_15540"/>
<accession>R4MIC5</accession>
<dbReference type="BioCyc" id="MTUB1310114:G13A2-2268-MONOMER"/>
<evidence type="ECO:0000313" key="2">
    <source>
        <dbReference type="Proteomes" id="UP000013548"/>
    </source>
</evidence>
<dbReference type="HOGENOM" id="CLU_2247097_0_0_11"/>
<organism evidence="1 2">
    <name type="scientific">Mycobacterium tuberculosis CAS/NITR204</name>
    <dbReference type="NCBI Taxonomy" id="1310114"/>
    <lineage>
        <taxon>Bacteria</taxon>
        <taxon>Bacillati</taxon>
        <taxon>Actinomycetota</taxon>
        <taxon>Actinomycetes</taxon>
        <taxon>Mycobacteriales</taxon>
        <taxon>Mycobacteriaceae</taxon>
        <taxon>Mycobacterium</taxon>
        <taxon>Mycobacterium tuberculosis complex</taxon>
    </lineage>
</organism>
<proteinExistence type="predicted"/>
<evidence type="ECO:0000313" key="1">
    <source>
        <dbReference type="EMBL" id="AGL27701.1"/>
    </source>
</evidence>
<dbReference type="PATRIC" id="fig|1310114.3.peg.3270"/>
<sequence>MHGRADDVSGQVAFGYWGTDVVERVSEAGYEFGASILVSVPSSKITSCGDSPGDDARRAAARGGGGQLVPLAVVSVTIPLSLTKRLDKPLPVGAVVSGDDREVW</sequence>
<dbReference type="AlphaFoldDB" id="R4MIC5"/>
<dbReference type="Proteomes" id="UP000013548">
    <property type="component" value="Chromosome"/>
</dbReference>
<protein>
    <submittedName>
        <fullName evidence="1">Uncharacterized protein</fullName>
    </submittedName>
</protein>
<gene>
    <name evidence="1" type="ORF">J113_15540</name>
</gene>
<dbReference type="EMBL" id="CP005386">
    <property type="protein sequence ID" value="AGL27701.1"/>
    <property type="molecule type" value="Genomic_DNA"/>
</dbReference>
<reference evidence="1 2" key="1">
    <citation type="journal article" date="2013" name="Genome Announc.">
        <title>Whole-Genome Sequences of Four Clinical Isolates of Mycobacterium tuberculosis from Tamil Nadu, South India.</title>
        <authorList>
            <person name="Narayanan S."/>
            <person name="Deshpande U."/>
        </authorList>
    </citation>
    <scope>NUCLEOTIDE SEQUENCE [LARGE SCALE GENOMIC DNA]</scope>
    <source>
        <strain evidence="1 2">CAS/NITR204</strain>
    </source>
</reference>